<dbReference type="AlphaFoldDB" id="Q1YYE1"/>
<evidence type="ECO:0000313" key="1">
    <source>
        <dbReference type="EMBL" id="EAS41265.1"/>
    </source>
</evidence>
<dbReference type="EMBL" id="AAPH01000037">
    <property type="protein sequence ID" value="EAS41265.1"/>
    <property type="molecule type" value="Genomic_DNA"/>
</dbReference>
<protein>
    <submittedName>
        <fullName evidence="1">Uncharacterized protein</fullName>
    </submittedName>
</protein>
<gene>
    <name evidence="1" type="ORF">P3TCK_08918</name>
</gene>
<dbReference type="HOGENOM" id="CLU_3156106_0_0_6"/>
<accession>Q1YYE1</accession>
<reference evidence="1 2" key="1">
    <citation type="submission" date="2006-03" db="EMBL/GenBank/DDBJ databases">
        <authorList>
            <person name="Bartlett D.H."/>
            <person name="Valle G."/>
            <person name="Lauro F.M."/>
            <person name="Vezzi A."/>
            <person name="Simonato F."/>
            <person name="Eloe E."/>
            <person name="Vitulo N."/>
            <person name="Stratton T.K."/>
            <person name="D'angelo M."/>
            <person name="Ferriera S."/>
            <person name="Johnson J."/>
            <person name="Kravitz S."/>
            <person name="Beeson K."/>
            <person name="Sutton G."/>
            <person name="Rogers Y."/>
            <person name="Friedman R."/>
            <person name="Frazier M."/>
            <person name="Venter J.C."/>
        </authorList>
    </citation>
    <scope>NUCLEOTIDE SEQUENCE [LARGE SCALE GENOMIC DNA]</scope>
    <source>
        <strain evidence="1 2">3TCK</strain>
    </source>
</reference>
<comment type="caution">
    <text evidence="1">The sequence shown here is derived from an EMBL/GenBank/DDBJ whole genome shotgun (WGS) entry which is preliminary data.</text>
</comment>
<evidence type="ECO:0000313" key="2">
    <source>
        <dbReference type="Proteomes" id="UP000003789"/>
    </source>
</evidence>
<organism evidence="1 2">
    <name type="scientific">Photobacterium profundum 3TCK</name>
    <dbReference type="NCBI Taxonomy" id="314280"/>
    <lineage>
        <taxon>Bacteria</taxon>
        <taxon>Pseudomonadati</taxon>
        <taxon>Pseudomonadota</taxon>
        <taxon>Gammaproteobacteria</taxon>
        <taxon>Vibrionales</taxon>
        <taxon>Vibrionaceae</taxon>
        <taxon>Photobacterium</taxon>
    </lineage>
</organism>
<name>Q1YYE1_9GAMM</name>
<sequence length="48" mass="5417">MPPVETPSKTESEDPLQPVSAMLTIAPTMESLKFIISPIITEYFFLIY</sequence>
<proteinExistence type="predicted"/>
<dbReference type="Proteomes" id="UP000003789">
    <property type="component" value="Unassembled WGS sequence"/>
</dbReference>